<evidence type="ECO:0008006" key="4">
    <source>
        <dbReference type="Google" id="ProtNLM"/>
    </source>
</evidence>
<comment type="caution">
    <text evidence="2">The sequence shown here is derived from an EMBL/GenBank/DDBJ whole genome shotgun (WGS) entry which is preliminary data.</text>
</comment>
<feature type="region of interest" description="Disordered" evidence="1">
    <location>
        <begin position="15"/>
        <end position="63"/>
    </location>
</feature>
<name>A0A5C6E5F6_9BACT</name>
<protein>
    <recommendedName>
        <fullName evidence="4">Methyltransferase domain-containing protein</fullName>
    </recommendedName>
</protein>
<dbReference type="Proteomes" id="UP000319143">
    <property type="component" value="Unassembled WGS sequence"/>
</dbReference>
<dbReference type="OrthoDB" id="282063at2"/>
<feature type="compositionally biased region" description="Basic and acidic residues" evidence="1">
    <location>
        <begin position="15"/>
        <end position="30"/>
    </location>
</feature>
<dbReference type="RefSeq" id="WP_146524811.1">
    <property type="nucleotide sequence ID" value="NZ_SJPV01000001.1"/>
</dbReference>
<evidence type="ECO:0000256" key="1">
    <source>
        <dbReference type="SAM" id="MobiDB-lite"/>
    </source>
</evidence>
<sequence>MSLLKLWNSLCGRSSEAKKQPLDGGPDEKSQSAASTAQGTPERAASEKLDPKPSRSRFGLNIGSGRNSDSGLCKLLKPLEINTLLEVGVGDGARAVAIVSSLQRSRPDAKLRYAAIDQFELGEGAVTLMQFHKRVRAEGISPQIFPDAVDQGLMRLSHTIGRVDVVVMGLSAEKWQTPPTLGMLRRVCHEKTSIFYSDDGTWKSYQLVSDRVRKAA</sequence>
<proteinExistence type="predicted"/>
<dbReference type="EMBL" id="SJPV01000001">
    <property type="protein sequence ID" value="TWU42831.1"/>
    <property type="molecule type" value="Genomic_DNA"/>
</dbReference>
<dbReference type="AlphaFoldDB" id="A0A5C6E5F6"/>
<evidence type="ECO:0000313" key="3">
    <source>
        <dbReference type="Proteomes" id="UP000319143"/>
    </source>
</evidence>
<accession>A0A5C6E5F6</accession>
<evidence type="ECO:0000313" key="2">
    <source>
        <dbReference type="EMBL" id="TWU42831.1"/>
    </source>
</evidence>
<reference evidence="2 3" key="1">
    <citation type="submission" date="2019-02" db="EMBL/GenBank/DDBJ databases">
        <title>Deep-cultivation of Planctomycetes and their phenomic and genomic characterization uncovers novel biology.</title>
        <authorList>
            <person name="Wiegand S."/>
            <person name="Jogler M."/>
            <person name="Boedeker C."/>
            <person name="Pinto D."/>
            <person name="Vollmers J."/>
            <person name="Rivas-Marin E."/>
            <person name="Kohn T."/>
            <person name="Peeters S.H."/>
            <person name="Heuer A."/>
            <person name="Rast P."/>
            <person name="Oberbeckmann S."/>
            <person name="Bunk B."/>
            <person name="Jeske O."/>
            <person name="Meyerdierks A."/>
            <person name="Storesund J.E."/>
            <person name="Kallscheuer N."/>
            <person name="Luecker S."/>
            <person name="Lage O.M."/>
            <person name="Pohl T."/>
            <person name="Merkel B.J."/>
            <person name="Hornburger P."/>
            <person name="Mueller R.-W."/>
            <person name="Bruemmer F."/>
            <person name="Labrenz M."/>
            <person name="Spormann A.M."/>
            <person name="Op Den Camp H."/>
            <person name="Overmann J."/>
            <person name="Amann R."/>
            <person name="Jetten M.S.M."/>
            <person name="Mascher T."/>
            <person name="Medema M.H."/>
            <person name="Devos D.P."/>
            <person name="Kaster A.-K."/>
            <person name="Ovreas L."/>
            <person name="Rohde M."/>
            <person name="Galperin M.Y."/>
            <person name="Jogler C."/>
        </authorList>
    </citation>
    <scope>NUCLEOTIDE SEQUENCE [LARGE SCALE GENOMIC DNA]</scope>
    <source>
        <strain evidence="2 3">Poly41</strain>
    </source>
</reference>
<keyword evidence="3" id="KW-1185">Reference proteome</keyword>
<organism evidence="2 3">
    <name type="scientific">Novipirellula artificiosorum</name>
    <dbReference type="NCBI Taxonomy" id="2528016"/>
    <lineage>
        <taxon>Bacteria</taxon>
        <taxon>Pseudomonadati</taxon>
        <taxon>Planctomycetota</taxon>
        <taxon>Planctomycetia</taxon>
        <taxon>Pirellulales</taxon>
        <taxon>Pirellulaceae</taxon>
        <taxon>Novipirellula</taxon>
    </lineage>
</organism>
<feature type="compositionally biased region" description="Basic and acidic residues" evidence="1">
    <location>
        <begin position="44"/>
        <end position="53"/>
    </location>
</feature>
<gene>
    <name evidence="2" type="ORF">Poly41_11320</name>
</gene>